<feature type="domain" description="Reverse transcriptase Ty1/copia-type" evidence="1">
    <location>
        <begin position="11"/>
        <end position="118"/>
    </location>
</feature>
<organism evidence="2 3">
    <name type="scientific">Escallonia herrerae</name>
    <dbReference type="NCBI Taxonomy" id="1293975"/>
    <lineage>
        <taxon>Eukaryota</taxon>
        <taxon>Viridiplantae</taxon>
        <taxon>Streptophyta</taxon>
        <taxon>Embryophyta</taxon>
        <taxon>Tracheophyta</taxon>
        <taxon>Spermatophyta</taxon>
        <taxon>Magnoliopsida</taxon>
        <taxon>eudicotyledons</taxon>
        <taxon>Gunneridae</taxon>
        <taxon>Pentapetalae</taxon>
        <taxon>asterids</taxon>
        <taxon>campanulids</taxon>
        <taxon>Escalloniales</taxon>
        <taxon>Escalloniaceae</taxon>
        <taxon>Escallonia</taxon>
    </lineage>
</organism>
<proteinExistence type="predicted"/>
<reference evidence="2" key="1">
    <citation type="submission" date="2022-12" db="EMBL/GenBank/DDBJ databases">
        <title>Draft genome assemblies for two species of Escallonia (Escalloniales).</title>
        <authorList>
            <person name="Chanderbali A."/>
            <person name="Dervinis C."/>
            <person name="Anghel I."/>
            <person name="Soltis D."/>
            <person name="Soltis P."/>
            <person name="Zapata F."/>
        </authorList>
    </citation>
    <scope>NUCLEOTIDE SEQUENCE</scope>
    <source>
        <strain evidence="2">UCBG64.0493</strain>
        <tissue evidence="2">Leaf</tissue>
    </source>
</reference>
<dbReference type="AlphaFoldDB" id="A0AA88WP75"/>
<evidence type="ECO:0000313" key="3">
    <source>
        <dbReference type="Proteomes" id="UP001188597"/>
    </source>
</evidence>
<accession>A0AA88WP75</accession>
<keyword evidence="3" id="KW-1185">Reference proteome</keyword>
<name>A0AA88WP75_9ASTE</name>
<evidence type="ECO:0000313" key="2">
    <source>
        <dbReference type="EMBL" id="KAK3031098.1"/>
    </source>
</evidence>
<protein>
    <recommendedName>
        <fullName evidence="1">Reverse transcriptase Ty1/copia-type domain-containing protein</fullName>
    </recommendedName>
</protein>
<comment type="caution">
    <text evidence="2">The sequence shown here is derived from an EMBL/GenBank/DDBJ whole genome shotgun (WGS) entry which is preliminary data.</text>
</comment>
<dbReference type="EMBL" id="JAVXUP010000318">
    <property type="protein sequence ID" value="KAK3031098.1"/>
    <property type="molecule type" value="Genomic_DNA"/>
</dbReference>
<gene>
    <name evidence="2" type="ORF">RJ639_036838</name>
</gene>
<dbReference type="InterPro" id="IPR013103">
    <property type="entry name" value="RVT_2"/>
</dbReference>
<sequence length="234" mass="27136">MYEEIDAIEKNDTWELMTLQSNKKPIGVKWVYKVKKNFKSEVERYKARFIVKGYKIRAGIDYDEVFTPVTRLEMIRLLISLATLNKWKIHHMDVKLPFLNGFLDEEVYIEQLEGYMFDDFKKKMAKEFEMTNIGLMPYYLGIELSLDDFHKIVSQCKMKQPSEDVETDYLGLGYKIKDNLSLSPTSILDMANLINAKSNKETAASLCVHSICSNMFSSRDMIIGVGYSASQLQK</sequence>
<evidence type="ECO:0000259" key="1">
    <source>
        <dbReference type="Pfam" id="PF07727"/>
    </source>
</evidence>
<dbReference type="Proteomes" id="UP001188597">
    <property type="component" value="Unassembled WGS sequence"/>
</dbReference>
<dbReference type="Pfam" id="PF07727">
    <property type="entry name" value="RVT_2"/>
    <property type="match status" value="1"/>
</dbReference>